<feature type="domain" description="AAA+ ATPase" evidence="12">
    <location>
        <begin position="971"/>
        <end position="1121"/>
    </location>
</feature>
<dbReference type="GO" id="GO:0016558">
    <property type="term" value="P:protein import into peroxisome matrix"/>
    <property type="evidence" value="ECO:0007669"/>
    <property type="project" value="TreeGrafter"/>
</dbReference>
<dbReference type="Pfam" id="PF23315">
    <property type="entry name" value="PEX6_4th"/>
    <property type="match status" value="1"/>
</dbReference>
<feature type="compositionally biased region" description="Low complexity" evidence="11">
    <location>
        <begin position="179"/>
        <end position="190"/>
    </location>
</feature>
<evidence type="ECO:0000256" key="8">
    <source>
        <dbReference type="ARBA" id="ARBA00034811"/>
    </source>
</evidence>
<evidence type="ECO:0000256" key="1">
    <source>
        <dbReference type="ARBA" id="ARBA00004370"/>
    </source>
</evidence>
<evidence type="ECO:0000256" key="4">
    <source>
        <dbReference type="ARBA" id="ARBA00022741"/>
    </source>
</evidence>
<dbReference type="InterPro" id="IPR003593">
    <property type="entry name" value="AAA+_ATPase"/>
</dbReference>
<feature type="region of interest" description="Disordered" evidence="11">
    <location>
        <begin position="1334"/>
        <end position="1365"/>
    </location>
</feature>
<evidence type="ECO:0000313" key="14">
    <source>
        <dbReference type="Proteomes" id="UP000613740"/>
    </source>
</evidence>
<keyword evidence="14" id="KW-1185">Reference proteome</keyword>
<organism evidence="13 14">
    <name type="scientific">Chlamydomonas schloesseri</name>
    <dbReference type="NCBI Taxonomy" id="2026947"/>
    <lineage>
        <taxon>Eukaryota</taxon>
        <taxon>Viridiplantae</taxon>
        <taxon>Chlorophyta</taxon>
        <taxon>core chlorophytes</taxon>
        <taxon>Chlorophyceae</taxon>
        <taxon>CS clade</taxon>
        <taxon>Chlamydomonadales</taxon>
        <taxon>Chlamydomonadaceae</taxon>
        <taxon>Chlamydomonas</taxon>
    </lineage>
</organism>
<comment type="caution">
    <text evidence="13">The sequence shown here is derived from an EMBL/GenBank/DDBJ whole genome shotgun (WGS) entry which is preliminary data.</text>
</comment>
<keyword evidence="6" id="KW-0067">ATP-binding</keyword>
<dbReference type="PROSITE" id="PS00674">
    <property type="entry name" value="AAA"/>
    <property type="match status" value="1"/>
</dbReference>
<dbReference type="InterPro" id="IPR003959">
    <property type="entry name" value="ATPase_AAA_core"/>
</dbReference>
<evidence type="ECO:0000259" key="12">
    <source>
        <dbReference type="SMART" id="SM00382"/>
    </source>
</evidence>
<dbReference type="SUPFAM" id="SSF52540">
    <property type="entry name" value="P-loop containing nucleoside triphosphate hydrolases"/>
    <property type="match status" value="2"/>
</dbReference>
<evidence type="ECO:0000256" key="3">
    <source>
        <dbReference type="ARBA" id="ARBA00022593"/>
    </source>
</evidence>
<dbReference type="Gene3D" id="3.40.50.300">
    <property type="entry name" value="P-loop containing nucleotide triphosphate hydrolases"/>
    <property type="match status" value="2"/>
</dbReference>
<evidence type="ECO:0000256" key="7">
    <source>
        <dbReference type="ARBA" id="ARBA00023136"/>
    </source>
</evidence>
<feature type="compositionally biased region" description="Gly residues" evidence="11">
    <location>
        <begin position="370"/>
        <end position="388"/>
    </location>
</feature>
<feature type="compositionally biased region" description="Low complexity" evidence="11">
    <location>
        <begin position="1184"/>
        <end position="1207"/>
    </location>
</feature>
<evidence type="ECO:0000256" key="9">
    <source>
        <dbReference type="ARBA" id="ARBA00034920"/>
    </source>
</evidence>
<sequence length="1407" mass="138755">MESPGRPALLSSAAARRLQVLYRSTPAVSPEAQPPNSDTAGRGNGSAESSAGTTVPAVSPAPLPLLLSKIAVGTCVKVHPVAGQSHHAESKSPPWTFPSAHDTWLAVGLEVARQLQVGHGGWVLARSGEGPTSASTAPSTWNAGSSGTACCERAAVAQLLVLHQSASLPAAATAATTTATSAEPVSAAPAQRGQGDGLPPTLSPLLAFNLAVPYTVQPLLQPVGLGAQALGPGGAAGGMLLGLELTAPLRVVPLAAAVADLALHTAAAVAALTCTAGTAVSAAARQGAGSSEPSAAVAGSVQLCKVGVPRTAAMARLGSSGPAGGGAAQGGAATSSVTPAAMTGADDRAPGAVAGVSGADPASALVSDGDSGGDTSGVCGGEDGADGGGGAVSRDAVALALQRYFREAGRYVSAGDVLAVPLPATFQAPAPAASGGTGRSSDAQSHQGSRRLVYFKVTEVSPADQEERQAQQWCRQRQQQQPQAGRVPLLVSPEQTLLVLQGGLCRSALPVGCDYWSQPEVTADCGSASGPLLQLGSDPAAVLPRVPGPGLAGTPGPLLPTWRRVAEVLAPLLHPAALALDLPAPALLLHGPPGSGRRTAARAAAAALGLHFVAVSCHELAPPPGASDAAAQRGAVAALKLMVEAAEAFAPAVLLLQDLEALVGTRSAADGPGQQGHGAGGAASAAQRCAEVLAEAAARSGSAVARCGTIWGGGGDGGAAGNGASGASVGNNRGTPSARPPGFVAVLATATALEDVPLPLGRCFTHTLTVAVPSAEERRLLLRHLLRSAATAAHAAGANGVLVGSAGDVGAAGGAPEQELDAAADSLTAQTAGMLPRDLCGLAADAAAAALGRSAASAFPIEALQACLRGKGAARGDTGMDVRSVVGASAAKPAPVGSSTAGAVPALNLDRDLRTALDRVKSRTAVEVGAPTVPNVKWDDIGGLEEAKRVITDTVELPLRHPQLFAAGLRRRSGVLLYGPPGSGKTLLAKAVASQCAATFMSVKGPELINMYIGESERQVREVFARARRAAPCVVFFDELDSLAPARGASGDSGGVMDRVVSQLLAEIDGLSGGGGAGGGSSGSGGGMIFVIGATNRPDLLDPSLLRPGRLDVLVYVGIAEDAASKAKVLQALTRKFCLAPDVDLPAVAAACPTTLSGADLYALCADAWMGALQRHIRALEGPEAQEGEAAGGSQRAQVQAVSAAAGGPAGGGAGRQEGEVAAAAAVAPTAGAGPRRDADDDLKGMGTLGASVRKKRAARAAAAAQLAAAAAAAAALSGGSAEPPSTAAVSVPEQPAVAVSTKGVTPDTGPDAGSRPSPPYLRVSTEHAIADPHSTAPAAVSTASDTKQPSKTDAVEPASPGPDAVTVRQADFLAALAALTPSLSRSELAKYEALRRQYDGTGTAPK</sequence>
<evidence type="ECO:0000256" key="11">
    <source>
        <dbReference type="SAM" id="MobiDB-lite"/>
    </source>
</evidence>
<dbReference type="InterPro" id="IPR056995">
    <property type="entry name" value="PEX6_4th_dom"/>
</dbReference>
<dbReference type="Proteomes" id="UP000613740">
    <property type="component" value="Unassembled WGS sequence"/>
</dbReference>
<comment type="subcellular location">
    <subcellularLocation>
        <location evidence="1">Membrane</location>
    </subcellularLocation>
</comment>
<dbReference type="InterPro" id="IPR027417">
    <property type="entry name" value="P-loop_NTPase"/>
</dbReference>
<feature type="region of interest" description="Disordered" evidence="11">
    <location>
        <begin position="1184"/>
        <end position="1218"/>
    </location>
</feature>
<feature type="region of interest" description="Disordered" evidence="11">
    <location>
        <begin position="22"/>
        <end position="55"/>
    </location>
</feature>
<reference evidence="13" key="1">
    <citation type="journal article" date="2020" name="bioRxiv">
        <title>Comparative genomics of Chlamydomonas.</title>
        <authorList>
            <person name="Craig R.J."/>
            <person name="Hasan A.R."/>
            <person name="Ness R.W."/>
            <person name="Keightley P.D."/>
        </authorList>
    </citation>
    <scope>NUCLEOTIDE SEQUENCE</scope>
    <source>
        <strain evidence="13">CCAP 11/173</strain>
    </source>
</reference>
<dbReference type="EMBL" id="JAEHOD010000013">
    <property type="protein sequence ID" value="KAG2449569.1"/>
    <property type="molecule type" value="Genomic_DNA"/>
</dbReference>
<keyword evidence="5" id="KW-0378">Hydrolase</keyword>
<protein>
    <recommendedName>
        <fullName evidence="8">Peroxisomal ATPase PEX6</fullName>
    </recommendedName>
    <alternativeName>
        <fullName evidence="9">Peroxin-6</fullName>
    </alternativeName>
</protein>
<dbReference type="GO" id="GO:0016887">
    <property type="term" value="F:ATP hydrolysis activity"/>
    <property type="evidence" value="ECO:0007669"/>
    <property type="project" value="InterPro"/>
</dbReference>
<dbReference type="Pfam" id="PF00004">
    <property type="entry name" value="AAA"/>
    <property type="match status" value="2"/>
</dbReference>
<comment type="catalytic activity">
    <reaction evidence="10">
        <text>ATP + H2O = ADP + phosphate + H(+)</text>
        <dbReference type="Rhea" id="RHEA:13065"/>
        <dbReference type="ChEBI" id="CHEBI:15377"/>
        <dbReference type="ChEBI" id="CHEBI:15378"/>
        <dbReference type="ChEBI" id="CHEBI:30616"/>
        <dbReference type="ChEBI" id="CHEBI:43474"/>
        <dbReference type="ChEBI" id="CHEBI:456216"/>
    </reaction>
    <physiologicalReaction direction="left-to-right" evidence="10">
        <dbReference type="Rhea" id="RHEA:13066"/>
    </physiologicalReaction>
</comment>
<proteinExistence type="inferred from homology"/>
<dbReference type="OrthoDB" id="2187at2759"/>
<evidence type="ECO:0000256" key="6">
    <source>
        <dbReference type="ARBA" id="ARBA00022840"/>
    </source>
</evidence>
<dbReference type="InterPro" id="IPR003960">
    <property type="entry name" value="ATPase_AAA_CS"/>
</dbReference>
<feature type="region of interest" description="Disordered" evidence="11">
    <location>
        <begin position="1226"/>
        <end position="1245"/>
    </location>
</feature>
<dbReference type="PANTHER" id="PTHR23077:SF9">
    <property type="entry name" value="PEROXISOMAL ATPASE PEX6"/>
    <property type="match status" value="1"/>
</dbReference>
<dbReference type="GO" id="GO:0005778">
    <property type="term" value="C:peroxisomal membrane"/>
    <property type="evidence" value="ECO:0007669"/>
    <property type="project" value="TreeGrafter"/>
</dbReference>
<feature type="compositionally biased region" description="Basic and acidic residues" evidence="11">
    <location>
        <begin position="1235"/>
        <end position="1244"/>
    </location>
</feature>
<dbReference type="GO" id="GO:0005524">
    <property type="term" value="F:ATP binding"/>
    <property type="evidence" value="ECO:0007669"/>
    <property type="project" value="UniProtKB-KW"/>
</dbReference>
<feature type="region of interest" description="Disordered" evidence="11">
    <location>
        <begin position="324"/>
        <end position="388"/>
    </location>
</feature>
<comment type="similarity">
    <text evidence="2">Belongs to the AAA ATPase family.</text>
</comment>
<dbReference type="FunFam" id="3.40.50.300:FF:000109">
    <property type="entry name" value="Peroxisomal biogenesis factor 6"/>
    <property type="match status" value="1"/>
</dbReference>
<evidence type="ECO:0000256" key="10">
    <source>
        <dbReference type="ARBA" id="ARBA00048778"/>
    </source>
</evidence>
<feature type="region of interest" description="Disordered" evidence="11">
    <location>
        <begin position="1279"/>
        <end position="1322"/>
    </location>
</feature>
<dbReference type="PANTHER" id="PTHR23077">
    <property type="entry name" value="AAA-FAMILY ATPASE"/>
    <property type="match status" value="1"/>
</dbReference>
<feature type="domain" description="AAA+ ATPase" evidence="12">
    <location>
        <begin position="583"/>
        <end position="774"/>
    </location>
</feature>
<gene>
    <name evidence="13" type="ORF">HYH02_005102</name>
</gene>
<keyword evidence="3" id="KW-0962">Peroxisome biogenesis</keyword>
<evidence type="ECO:0000256" key="5">
    <source>
        <dbReference type="ARBA" id="ARBA00022801"/>
    </source>
</evidence>
<keyword evidence="4" id="KW-0547">Nucleotide-binding</keyword>
<evidence type="ECO:0000256" key="2">
    <source>
        <dbReference type="ARBA" id="ARBA00006914"/>
    </source>
</evidence>
<dbReference type="Gene3D" id="1.10.8.60">
    <property type="match status" value="1"/>
</dbReference>
<dbReference type="GO" id="GO:0005829">
    <property type="term" value="C:cytosol"/>
    <property type="evidence" value="ECO:0007669"/>
    <property type="project" value="TreeGrafter"/>
</dbReference>
<evidence type="ECO:0000313" key="13">
    <source>
        <dbReference type="EMBL" id="KAG2449569.1"/>
    </source>
</evidence>
<keyword evidence="7" id="KW-0472">Membrane</keyword>
<name>A0A835WLT5_9CHLO</name>
<dbReference type="InterPro" id="IPR050168">
    <property type="entry name" value="AAA_ATPase_domain"/>
</dbReference>
<feature type="region of interest" description="Disordered" evidence="11">
    <location>
        <begin position="179"/>
        <end position="198"/>
    </location>
</feature>
<accession>A0A835WLT5</accession>
<dbReference type="SMART" id="SM00382">
    <property type="entry name" value="AAA"/>
    <property type="match status" value="2"/>
</dbReference>